<dbReference type="InterPro" id="IPR036868">
    <property type="entry name" value="TusA-like_sf"/>
</dbReference>
<dbReference type="InterPro" id="IPR001455">
    <property type="entry name" value="TusA-like"/>
</dbReference>
<evidence type="ECO:0000313" key="3">
    <source>
        <dbReference type="Proteomes" id="UP000029628"/>
    </source>
</evidence>
<dbReference type="InterPro" id="IPR027396">
    <property type="entry name" value="DsrEFH-like"/>
</dbReference>
<dbReference type="AlphaFoldDB" id="A0A096AML1"/>
<sequence length="255" mass="28436">MDDQIIIDVRGELCPTPVIETKKISDAYPYEEIITIVDNDISKENVEKFGKSKGYAVITNKQGRDYFIVLTPRLPGTDEEALQRILTKHVGENNHKLGVPKERITSTPERGQTVESHTLGIVRDDEIVIPDITENSHSFQDASLSRHRIILVTKDYLGEGSEDLGRTLMKTFWNCLVEADTYPKAIYFINSAVKMVCVTSDYIDVLKQLVTAGVDIAACGICLNYYGLTDRVAVGTITNMYTITESIVGEDIVTL</sequence>
<dbReference type="NCBIfam" id="TIGR03527">
    <property type="entry name" value="selenium_YedF"/>
    <property type="match status" value="1"/>
</dbReference>
<reference evidence="2 3" key="1">
    <citation type="submission" date="2014-07" db="EMBL/GenBank/DDBJ databases">
        <authorList>
            <person name="McCorrison J."/>
            <person name="Sanka R."/>
            <person name="Torralba M."/>
            <person name="Gillis M."/>
            <person name="Haft D.H."/>
            <person name="Methe B."/>
            <person name="Sutton G."/>
            <person name="Nelson K.E."/>
        </authorList>
    </citation>
    <scope>NUCLEOTIDE SEQUENCE [LARGE SCALE GENOMIC DNA]</scope>
    <source>
        <strain evidence="2 3">DNF00314</strain>
    </source>
</reference>
<organism evidence="2 3">
    <name type="scientific">Veillonella montpellierensis DNF00314</name>
    <dbReference type="NCBI Taxonomy" id="1401067"/>
    <lineage>
        <taxon>Bacteria</taxon>
        <taxon>Bacillati</taxon>
        <taxon>Bacillota</taxon>
        <taxon>Negativicutes</taxon>
        <taxon>Veillonellales</taxon>
        <taxon>Veillonellaceae</taxon>
        <taxon>Veillonella</taxon>
    </lineage>
</organism>
<proteinExistence type="predicted"/>
<protein>
    <recommendedName>
        <fullName evidence="1">UPF0033 domain-containing protein</fullName>
    </recommendedName>
</protein>
<dbReference type="SUPFAM" id="SSF75169">
    <property type="entry name" value="DsrEFH-like"/>
    <property type="match status" value="1"/>
</dbReference>
<dbReference type="Pfam" id="PF01206">
    <property type="entry name" value="TusA"/>
    <property type="match status" value="1"/>
</dbReference>
<comment type="caution">
    <text evidence="2">The sequence shown here is derived from an EMBL/GenBank/DDBJ whole genome shotgun (WGS) entry which is preliminary data.</text>
</comment>
<name>A0A096AML1_9FIRM</name>
<dbReference type="Proteomes" id="UP000029628">
    <property type="component" value="Unassembled WGS sequence"/>
</dbReference>
<dbReference type="SUPFAM" id="SSF64307">
    <property type="entry name" value="SirA-like"/>
    <property type="match status" value="1"/>
</dbReference>
<accession>A0A096AML1</accession>
<dbReference type="Gene3D" id="3.30.110.40">
    <property type="entry name" value="TusA-like domain"/>
    <property type="match status" value="1"/>
</dbReference>
<dbReference type="InterPro" id="IPR019870">
    <property type="entry name" value="Se_metab_YedF"/>
</dbReference>
<evidence type="ECO:0000259" key="1">
    <source>
        <dbReference type="Pfam" id="PF01206"/>
    </source>
</evidence>
<dbReference type="EMBL" id="JRNT01000005">
    <property type="protein sequence ID" value="KGF48283.1"/>
    <property type="molecule type" value="Genomic_DNA"/>
</dbReference>
<feature type="domain" description="UPF0033" evidence="1">
    <location>
        <begin position="6"/>
        <end position="69"/>
    </location>
</feature>
<dbReference type="eggNOG" id="COG0425">
    <property type="taxonomic scope" value="Bacteria"/>
</dbReference>
<evidence type="ECO:0000313" key="2">
    <source>
        <dbReference type="EMBL" id="KGF48283.1"/>
    </source>
</evidence>
<keyword evidence="3" id="KW-1185">Reference proteome</keyword>
<gene>
    <name evidence="2" type="ORF">HMPREF0872_01450</name>
</gene>